<protein>
    <submittedName>
        <fullName evidence="1">Uncharacterized protein</fullName>
    </submittedName>
</protein>
<evidence type="ECO:0000313" key="2">
    <source>
        <dbReference type="Proteomes" id="UP000231581"/>
    </source>
</evidence>
<reference evidence="1 2" key="1">
    <citation type="submission" date="2017-09" db="EMBL/GenBank/DDBJ databases">
        <title>Depth-based differentiation of microbial function through sediment-hosted aquifers and enrichment of novel symbionts in the deep terrestrial subsurface.</title>
        <authorList>
            <person name="Probst A.J."/>
            <person name="Ladd B."/>
            <person name="Jarett J.K."/>
            <person name="Geller-Mcgrath D.E."/>
            <person name="Sieber C.M."/>
            <person name="Emerson J.B."/>
            <person name="Anantharaman K."/>
            <person name="Thomas B.C."/>
            <person name="Malmstrom R."/>
            <person name="Stieglmeier M."/>
            <person name="Klingl A."/>
            <person name="Woyke T."/>
            <person name="Ryan C.M."/>
            <person name="Banfield J.F."/>
        </authorList>
    </citation>
    <scope>NUCLEOTIDE SEQUENCE [LARGE SCALE GENOMIC DNA]</scope>
    <source>
        <strain evidence="1">CG22_combo_CG10-13_8_21_14_all_47_17</strain>
    </source>
</reference>
<sequence length="64" mass="7186">MMALMLERSGWMSTVGLVTDLEVADAIRLEDAEAITSDECIRFTQVLEMKSGEFCRFLLGQAKK</sequence>
<name>A0A2H0BSG5_9BACT</name>
<organism evidence="1 2">
    <name type="scientific">Candidatus Uhrbacteria bacterium CG22_combo_CG10-13_8_21_14_all_47_17</name>
    <dbReference type="NCBI Taxonomy" id="1975041"/>
    <lineage>
        <taxon>Bacteria</taxon>
        <taxon>Candidatus Uhriibacteriota</taxon>
    </lineage>
</organism>
<proteinExistence type="predicted"/>
<accession>A0A2H0BSG5</accession>
<comment type="caution">
    <text evidence="1">The sequence shown here is derived from an EMBL/GenBank/DDBJ whole genome shotgun (WGS) entry which is preliminary data.</text>
</comment>
<dbReference type="AlphaFoldDB" id="A0A2H0BSG5"/>
<evidence type="ECO:0000313" key="1">
    <source>
        <dbReference type="EMBL" id="PIP60613.1"/>
    </source>
</evidence>
<dbReference type="Proteomes" id="UP000231581">
    <property type="component" value="Unassembled WGS sequence"/>
</dbReference>
<gene>
    <name evidence="1" type="ORF">COX00_02280</name>
</gene>
<dbReference type="EMBL" id="PCSZ01000047">
    <property type="protein sequence ID" value="PIP60613.1"/>
    <property type="molecule type" value="Genomic_DNA"/>
</dbReference>